<reference evidence="2 3" key="1">
    <citation type="submission" date="2014-04" db="EMBL/GenBank/DDBJ databases">
        <authorList>
            <person name="Bishop-Lilly K.A."/>
            <person name="Broomall S.M."/>
            <person name="Chain P.S."/>
            <person name="Chertkov O."/>
            <person name="Coyne S.R."/>
            <person name="Daligault H.E."/>
            <person name="Davenport K.W."/>
            <person name="Erkkila T."/>
            <person name="Frey K.G."/>
            <person name="Gibbons H.S."/>
            <person name="Gu W."/>
            <person name="Jaissle J."/>
            <person name="Johnson S.L."/>
            <person name="Koroleva G.I."/>
            <person name="Ladner J.T."/>
            <person name="Lo C.-C."/>
            <person name="Minogue T.D."/>
            <person name="Munk C."/>
            <person name="Palacios G.F."/>
            <person name="Redden C.L."/>
            <person name="Rosenzweig C.N."/>
            <person name="Scholz M.B."/>
            <person name="Teshima H."/>
            <person name="Xu Y."/>
        </authorList>
    </citation>
    <scope>NUCLEOTIDE SEQUENCE [LARGE SCALE GENOMIC DNA]</scope>
    <source>
        <strain evidence="2 3">8244</strain>
    </source>
</reference>
<sequence length="164" mass="17677">MKFSKKIVLSSLFSLVLILSLGGSIYADSTANETTSIIPVTPSQEGVSVQAYSEYGPFYVRSENVGEYGGFTVVLNSGVTSFYLSDYKVYGVHAGEKAHIMWTFTDFNTGKVLLNKSIGDTTTPTDFLVSGLPSGATINVSWQNMDNTDVVGGTYVLVDGYAYD</sequence>
<dbReference type="AlphaFoldDB" id="A0A091A7F4"/>
<gene>
    <name evidence="2" type="ORF">DJ90_2000</name>
</gene>
<dbReference type="Proteomes" id="UP000029278">
    <property type="component" value="Unassembled WGS sequence"/>
</dbReference>
<dbReference type="EMBL" id="JMQA01000001">
    <property type="protein sequence ID" value="KFN12161.1"/>
    <property type="molecule type" value="Genomic_DNA"/>
</dbReference>
<dbReference type="RefSeq" id="WP_036624157.1">
    <property type="nucleotide sequence ID" value="NZ_JAKOBR010000033.1"/>
</dbReference>
<evidence type="ECO:0000256" key="1">
    <source>
        <dbReference type="SAM" id="SignalP"/>
    </source>
</evidence>
<feature type="signal peptide" evidence="1">
    <location>
        <begin position="1"/>
        <end position="27"/>
    </location>
</feature>
<dbReference type="GeneID" id="77008244"/>
<dbReference type="HOGENOM" id="CLU_1617364_0_0_9"/>
<keyword evidence="3" id="KW-1185">Reference proteome</keyword>
<feature type="chain" id="PRO_5039090345" evidence="1">
    <location>
        <begin position="28"/>
        <end position="164"/>
    </location>
</feature>
<proteinExistence type="predicted"/>
<evidence type="ECO:0000313" key="2">
    <source>
        <dbReference type="EMBL" id="KFN12161.1"/>
    </source>
</evidence>
<accession>A0A091A7F4</accession>
<evidence type="ECO:0000313" key="3">
    <source>
        <dbReference type="Proteomes" id="UP000029278"/>
    </source>
</evidence>
<comment type="caution">
    <text evidence="2">The sequence shown here is derived from an EMBL/GenBank/DDBJ whole genome shotgun (WGS) entry which is preliminary data.</text>
</comment>
<keyword evidence="1" id="KW-0732">Signal</keyword>
<protein>
    <submittedName>
        <fullName evidence="2">Uncharacterized protein</fullName>
    </submittedName>
</protein>
<organism evidence="2 3">
    <name type="scientific">Paenibacillus macerans</name>
    <name type="common">Bacillus macerans</name>
    <dbReference type="NCBI Taxonomy" id="44252"/>
    <lineage>
        <taxon>Bacteria</taxon>
        <taxon>Bacillati</taxon>
        <taxon>Bacillota</taxon>
        <taxon>Bacilli</taxon>
        <taxon>Bacillales</taxon>
        <taxon>Paenibacillaceae</taxon>
        <taxon>Paenibacillus</taxon>
    </lineage>
</organism>
<name>A0A091A7F4_PAEMA</name>